<dbReference type="InterPro" id="IPR055166">
    <property type="entry name" value="Transc_reg_Sar_Rot_HTH"/>
</dbReference>
<dbReference type="GO" id="GO:0003700">
    <property type="term" value="F:DNA-binding transcription factor activity"/>
    <property type="evidence" value="ECO:0007669"/>
    <property type="project" value="InterPro"/>
</dbReference>
<organism evidence="5 6">
    <name type="scientific">Virgibacillus pantothenticus</name>
    <dbReference type="NCBI Taxonomy" id="1473"/>
    <lineage>
        <taxon>Bacteria</taxon>
        <taxon>Bacillati</taxon>
        <taxon>Bacillota</taxon>
        <taxon>Bacilli</taxon>
        <taxon>Bacillales</taxon>
        <taxon>Bacillaceae</taxon>
        <taxon>Virgibacillus</taxon>
    </lineage>
</organism>
<keyword evidence="6" id="KW-1185">Reference proteome</keyword>
<dbReference type="InterPro" id="IPR000835">
    <property type="entry name" value="HTH_MarR-typ"/>
</dbReference>
<dbReference type="PANTHER" id="PTHR33164:SF89">
    <property type="entry name" value="MARR FAMILY REGULATORY PROTEIN"/>
    <property type="match status" value="1"/>
</dbReference>
<protein>
    <submittedName>
        <fullName evidence="5">MarR family transcriptional regulator</fullName>
    </submittedName>
</protein>
<proteinExistence type="predicted"/>
<accession>A0A0L0QTA1</accession>
<dbReference type="PANTHER" id="PTHR33164">
    <property type="entry name" value="TRANSCRIPTIONAL REGULATOR, MARR FAMILY"/>
    <property type="match status" value="1"/>
</dbReference>
<evidence type="ECO:0000256" key="3">
    <source>
        <dbReference type="ARBA" id="ARBA00023163"/>
    </source>
</evidence>
<dbReference type="InterPro" id="IPR036390">
    <property type="entry name" value="WH_DNA-bd_sf"/>
</dbReference>
<dbReference type="SUPFAM" id="SSF46785">
    <property type="entry name" value="Winged helix' DNA-binding domain"/>
    <property type="match status" value="1"/>
</dbReference>
<dbReference type="OrthoDB" id="2376601at2"/>
<keyword evidence="3" id="KW-0804">Transcription</keyword>
<evidence type="ECO:0000259" key="4">
    <source>
        <dbReference type="PROSITE" id="PS50995"/>
    </source>
</evidence>
<dbReference type="GO" id="GO:0006950">
    <property type="term" value="P:response to stress"/>
    <property type="evidence" value="ECO:0007669"/>
    <property type="project" value="TreeGrafter"/>
</dbReference>
<evidence type="ECO:0000313" key="6">
    <source>
        <dbReference type="Proteomes" id="UP000036780"/>
    </source>
</evidence>
<dbReference type="AlphaFoldDB" id="A0A0L0QTA1"/>
<reference evidence="6" key="1">
    <citation type="submission" date="2015-07" db="EMBL/GenBank/DDBJ databases">
        <title>Fjat-10053 dsm26.</title>
        <authorList>
            <person name="Liu B."/>
            <person name="Wang J."/>
            <person name="Zhu Y."/>
            <person name="Liu G."/>
            <person name="Chen Q."/>
            <person name="Chen Z."/>
            <person name="Lan J."/>
            <person name="Che J."/>
            <person name="Ge C."/>
            <person name="Shi H."/>
            <person name="Pan Z."/>
            <person name="Liu X."/>
        </authorList>
    </citation>
    <scope>NUCLEOTIDE SEQUENCE [LARGE SCALE GENOMIC DNA]</scope>
    <source>
        <strain evidence="6">DSM 26</strain>
    </source>
</reference>
<gene>
    <name evidence="5" type="ORF">AFK71_02985</name>
</gene>
<comment type="caution">
    <text evidence="5">The sequence shown here is derived from an EMBL/GenBank/DDBJ whole genome shotgun (WGS) entry which is preliminary data.</text>
</comment>
<evidence type="ECO:0000313" key="5">
    <source>
        <dbReference type="EMBL" id="KNE21799.1"/>
    </source>
</evidence>
<dbReference type="RefSeq" id="WP_050350074.1">
    <property type="nucleotide sequence ID" value="NZ_CP073011.1"/>
</dbReference>
<dbReference type="PATRIC" id="fig|1473.5.peg.3514"/>
<evidence type="ECO:0000256" key="1">
    <source>
        <dbReference type="ARBA" id="ARBA00023015"/>
    </source>
</evidence>
<evidence type="ECO:0000256" key="2">
    <source>
        <dbReference type="ARBA" id="ARBA00023125"/>
    </source>
</evidence>
<dbReference type="Pfam" id="PF22381">
    <property type="entry name" value="Staph_reg_Sar_Rot"/>
    <property type="match status" value="1"/>
</dbReference>
<dbReference type="SMART" id="SM00347">
    <property type="entry name" value="HTH_MARR"/>
    <property type="match status" value="1"/>
</dbReference>
<keyword evidence="1" id="KW-0805">Transcription regulation</keyword>
<keyword evidence="2" id="KW-0238">DNA-binding</keyword>
<dbReference type="GeneID" id="66869506"/>
<sequence>MMSKVLKLNKYWTDIYYHLHFSHKDKITHQAIRILQHIEKNKGIGIGDIATFLNVSHNTASENVKRIIQKGYLKKQRDSLDERKVTLCLTETGEEVLYRNTSLDELKLEKVLNCLSSKEREIIELGFKTLSEVVKKCT</sequence>
<dbReference type="InterPro" id="IPR036388">
    <property type="entry name" value="WH-like_DNA-bd_sf"/>
</dbReference>
<dbReference type="GO" id="GO:0003677">
    <property type="term" value="F:DNA binding"/>
    <property type="evidence" value="ECO:0007669"/>
    <property type="project" value="UniProtKB-KW"/>
</dbReference>
<dbReference type="Gene3D" id="1.10.10.10">
    <property type="entry name" value="Winged helix-like DNA-binding domain superfamily/Winged helix DNA-binding domain"/>
    <property type="match status" value="1"/>
</dbReference>
<dbReference type="Proteomes" id="UP000036780">
    <property type="component" value="Unassembled WGS sequence"/>
</dbReference>
<dbReference type="InterPro" id="IPR039422">
    <property type="entry name" value="MarR/SlyA-like"/>
</dbReference>
<feature type="domain" description="HTH marR-type" evidence="4">
    <location>
        <begin position="1"/>
        <end position="132"/>
    </location>
</feature>
<name>A0A0L0QTA1_VIRPA</name>
<dbReference type="PROSITE" id="PS50995">
    <property type="entry name" value="HTH_MARR_2"/>
    <property type="match status" value="1"/>
</dbReference>
<dbReference type="EMBL" id="LGTO01000004">
    <property type="protein sequence ID" value="KNE21799.1"/>
    <property type="molecule type" value="Genomic_DNA"/>
</dbReference>